<dbReference type="Proteomes" id="UP000236291">
    <property type="component" value="Unassembled WGS sequence"/>
</dbReference>
<proteinExistence type="predicted"/>
<dbReference type="AlphaFoldDB" id="A0A2K3LZW0"/>
<dbReference type="ExpressionAtlas" id="A0A2K3LZW0">
    <property type="expression patterns" value="baseline"/>
</dbReference>
<dbReference type="EMBL" id="ASHM01045517">
    <property type="protein sequence ID" value="PNX84069.1"/>
    <property type="molecule type" value="Genomic_DNA"/>
</dbReference>
<evidence type="ECO:0000313" key="2">
    <source>
        <dbReference type="Proteomes" id="UP000236291"/>
    </source>
</evidence>
<accession>A0A2K3LZW0</accession>
<reference evidence="1 2" key="2">
    <citation type="journal article" date="2017" name="Front. Plant Sci.">
        <title>Gene Classification and Mining of Molecular Markers Useful in Red Clover (Trifolium pratense) Breeding.</title>
        <authorList>
            <person name="Istvanek J."/>
            <person name="Dluhosova J."/>
            <person name="Dluhos P."/>
            <person name="Patkova L."/>
            <person name="Nedelnik J."/>
            <person name="Repkova J."/>
        </authorList>
    </citation>
    <scope>NUCLEOTIDE SEQUENCE [LARGE SCALE GENOMIC DNA]</scope>
    <source>
        <strain evidence="2">cv. Tatra</strain>
        <tissue evidence="1">Young leaves</tissue>
    </source>
</reference>
<sequence length="181" mass="20832">PSPFIVIKLDKGATISTNRSALDRTLGCDITSTTYSQHRGVRPLQDVRLYFAWLRCGPTITTYLPERVLRQFGYTRTIPRFPSQSADPLATQDHISAHFSWYLDRVLSPEQRELLVIHPWDAAPGYMRWYFRISHPYMMPLPHGDPTRPCEAEAIIEEEVEAEGALATRLIARINRMRHIA</sequence>
<gene>
    <name evidence="1" type="ORF">L195_g040122</name>
</gene>
<evidence type="ECO:0008006" key="3">
    <source>
        <dbReference type="Google" id="ProtNLM"/>
    </source>
</evidence>
<organism evidence="1 2">
    <name type="scientific">Trifolium pratense</name>
    <name type="common">Red clover</name>
    <dbReference type="NCBI Taxonomy" id="57577"/>
    <lineage>
        <taxon>Eukaryota</taxon>
        <taxon>Viridiplantae</taxon>
        <taxon>Streptophyta</taxon>
        <taxon>Embryophyta</taxon>
        <taxon>Tracheophyta</taxon>
        <taxon>Spermatophyta</taxon>
        <taxon>Magnoliopsida</taxon>
        <taxon>eudicotyledons</taxon>
        <taxon>Gunneridae</taxon>
        <taxon>Pentapetalae</taxon>
        <taxon>rosids</taxon>
        <taxon>fabids</taxon>
        <taxon>Fabales</taxon>
        <taxon>Fabaceae</taxon>
        <taxon>Papilionoideae</taxon>
        <taxon>50 kb inversion clade</taxon>
        <taxon>NPAAA clade</taxon>
        <taxon>Hologalegina</taxon>
        <taxon>IRL clade</taxon>
        <taxon>Trifolieae</taxon>
        <taxon>Trifolium</taxon>
    </lineage>
</organism>
<reference evidence="1 2" key="1">
    <citation type="journal article" date="2014" name="Am. J. Bot.">
        <title>Genome assembly and annotation for red clover (Trifolium pratense; Fabaceae).</title>
        <authorList>
            <person name="Istvanek J."/>
            <person name="Jaros M."/>
            <person name="Krenek A."/>
            <person name="Repkova J."/>
        </authorList>
    </citation>
    <scope>NUCLEOTIDE SEQUENCE [LARGE SCALE GENOMIC DNA]</scope>
    <source>
        <strain evidence="2">cv. Tatra</strain>
        <tissue evidence="1">Young leaves</tissue>
    </source>
</reference>
<comment type="caution">
    <text evidence="1">The sequence shown here is derived from an EMBL/GenBank/DDBJ whole genome shotgun (WGS) entry which is preliminary data.</text>
</comment>
<name>A0A2K3LZW0_TRIPR</name>
<protein>
    <recommendedName>
        <fullName evidence="3">Serine/threonine-protein phosphatase 7 long form-like protein</fullName>
    </recommendedName>
</protein>
<feature type="non-terminal residue" evidence="1">
    <location>
        <position position="1"/>
    </location>
</feature>
<evidence type="ECO:0000313" key="1">
    <source>
        <dbReference type="EMBL" id="PNX84069.1"/>
    </source>
</evidence>